<dbReference type="GO" id="GO:0004620">
    <property type="term" value="F:phospholipase activity"/>
    <property type="evidence" value="ECO:0007669"/>
    <property type="project" value="TreeGrafter"/>
</dbReference>
<evidence type="ECO:0000256" key="6">
    <source>
        <dbReference type="RuleBase" id="RU361262"/>
    </source>
</evidence>
<evidence type="ECO:0000256" key="4">
    <source>
        <dbReference type="ARBA" id="ARBA00025642"/>
    </source>
</evidence>
<feature type="region of interest" description="Disordered" evidence="7">
    <location>
        <begin position="414"/>
        <end position="434"/>
    </location>
</feature>
<dbReference type="GO" id="GO:0016042">
    <property type="term" value="P:lipid catabolic process"/>
    <property type="evidence" value="ECO:0007669"/>
    <property type="project" value="UniProtKB-UniRule"/>
</dbReference>
<evidence type="ECO:0000256" key="1">
    <source>
        <dbReference type="ARBA" id="ARBA00010240"/>
    </source>
</evidence>
<name>A0A2T7CPJ8_9POAL</name>
<accession>A0A2T7CPJ8</accession>
<dbReference type="EMBL" id="CM009756">
    <property type="protein sequence ID" value="PUZ45269.1"/>
    <property type="molecule type" value="Genomic_DNA"/>
</dbReference>
<dbReference type="InterPro" id="IPR002641">
    <property type="entry name" value="PNPLA_dom"/>
</dbReference>
<keyword evidence="5 6" id="KW-0378">Hydrolase</keyword>
<dbReference type="SUPFAM" id="SSF52151">
    <property type="entry name" value="FabD/lysophospholipase-like"/>
    <property type="match status" value="1"/>
</dbReference>
<keyword evidence="5 6" id="KW-0442">Lipid degradation</keyword>
<comment type="function">
    <text evidence="4">Possesses non-specific lipolytic acyl hydrolase (LAH) activity. Hydrolyzes phospholipids as well as galactolipids. May play a role in disease resistance.</text>
</comment>
<keyword evidence="3 5" id="KW-0443">Lipid metabolism</keyword>
<feature type="short sequence motif" description="GXSXG" evidence="5">
    <location>
        <begin position="68"/>
        <end position="72"/>
    </location>
</feature>
<evidence type="ECO:0000256" key="2">
    <source>
        <dbReference type="ARBA" id="ARBA00022821"/>
    </source>
</evidence>
<feature type="short sequence motif" description="DGA/G" evidence="5">
    <location>
        <begin position="218"/>
        <end position="220"/>
    </location>
</feature>
<dbReference type="PANTHER" id="PTHR32176">
    <property type="entry name" value="XYLOSE ISOMERASE"/>
    <property type="match status" value="1"/>
</dbReference>
<proteinExistence type="inferred from homology"/>
<dbReference type="Proteomes" id="UP000244336">
    <property type="component" value="Chromosome 8"/>
</dbReference>
<dbReference type="STRING" id="1504633.A0A2T7CPJ8"/>
<organism evidence="9 10">
    <name type="scientific">Panicum hallii var. hallii</name>
    <dbReference type="NCBI Taxonomy" id="1504633"/>
    <lineage>
        <taxon>Eukaryota</taxon>
        <taxon>Viridiplantae</taxon>
        <taxon>Streptophyta</taxon>
        <taxon>Embryophyta</taxon>
        <taxon>Tracheophyta</taxon>
        <taxon>Spermatophyta</taxon>
        <taxon>Magnoliopsida</taxon>
        <taxon>Liliopsida</taxon>
        <taxon>Poales</taxon>
        <taxon>Poaceae</taxon>
        <taxon>PACMAD clade</taxon>
        <taxon>Panicoideae</taxon>
        <taxon>Panicodae</taxon>
        <taxon>Paniceae</taxon>
        <taxon>Panicinae</taxon>
        <taxon>Panicum</taxon>
        <taxon>Panicum sect. Panicum</taxon>
    </lineage>
</organism>
<dbReference type="InterPro" id="IPR016035">
    <property type="entry name" value="Acyl_Trfase/lysoPLipase"/>
</dbReference>
<evidence type="ECO:0000313" key="10">
    <source>
        <dbReference type="Proteomes" id="UP000244336"/>
    </source>
</evidence>
<keyword evidence="10" id="KW-1185">Reference proteome</keyword>
<comment type="domain">
    <text evidence="6">The nitrogen atoms of the two glycine residues in the GGXR motif define the oxyanion hole, and stabilize the oxyanion that forms during the nucleophilic attack by the catalytic serine during substrate cleavage.</text>
</comment>
<protein>
    <recommendedName>
        <fullName evidence="6">Patatin</fullName>
        <ecNumber evidence="6">3.1.1.-</ecNumber>
    </recommendedName>
</protein>
<dbReference type="PROSITE" id="PS51635">
    <property type="entry name" value="PNPLA"/>
    <property type="match status" value="1"/>
</dbReference>
<evidence type="ECO:0000256" key="7">
    <source>
        <dbReference type="SAM" id="MobiDB-lite"/>
    </source>
</evidence>
<gene>
    <name evidence="9" type="ORF">GQ55_8G208300</name>
</gene>
<dbReference type="GO" id="GO:0047372">
    <property type="term" value="F:monoacylglycerol lipase activity"/>
    <property type="evidence" value="ECO:0007669"/>
    <property type="project" value="TreeGrafter"/>
</dbReference>
<comment type="function">
    <text evidence="6">Lipolytic acyl hydrolase (LAH).</text>
</comment>
<evidence type="ECO:0000256" key="5">
    <source>
        <dbReference type="PROSITE-ProRule" id="PRU01161"/>
    </source>
</evidence>
<reference evidence="9 10" key="1">
    <citation type="submission" date="2018-04" db="EMBL/GenBank/DDBJ databases">
        <title>WGS assembly of Panicum hallii var. hallii HAL2.</title>
        <authorList>
            <person name="Lovell J."/>
            <person name="Jenkins J."/>
            <person name="Lowry D."/>
            <person name="Mamidi S."/>
            <person name="Sreedasyam A."/>
            <person name="Weng X."/>
            <person name="Barry K."/>
            <person name="Bonette J."/>
            <person name="Campitelli B."/>
            <person name="Daum C."/>
            <person name="Gordon S."/>
            <person name="Gould B."/>
            <person name="Lipzen A."/>
            <person name="MacQueen A."/>
            <person name="Palacio-Mejia J."/>
            <person name="Plott C."/>
            <person name="Shakirov E."/>
            <person name="Shu S."/>
            <person name="Yoshinaga Y."/>
            <person name="Zane M."/>
            <person name="Rokhsar D."/>
            <person name="Grimwood J."/>
            <person name="Schmutz J."/>
            <person name="Juenger T."/>
        </authorList>
    </citation>
    <scope>NUCLEOTIDE SEQUENCE [LARGE SCALE GENOMIC DNA]</scope>
    <source>
        <strain evidence="10">cv. HAL2</strain>
    </source>
</reference>
<dbReference type="Gramene" id="PUZ45269">
    <property type="protein sequence ID" value="PUZ45269"/>
    <property type="gene ID" value="GQ55_8G208300"/>
</dbReference>
<keyword evidence="2" id="KW-0611">Plant defense</keyword>
<feature type="active site" description="Proton acceptor" evidence="5">
    <location>
        <position position="218"/>
    </location>
</feature>
<dbReference type="Pfam" id="PF01734">
    <property type="entry name" value="Patatin"/>
    <property type="match status" value="1"/>
</dbReference>
<feature type="short sequence motif" description="GXGXXG" evidence="5">
    <location>
        <begin position="30"/>
        <end position="35"/>
    </location>
</feature>
<evidence type="ECO:0000259" key="8">
    <source>
        <dbReference type="PROSITE" id="PS51635"/>
    </source>
</evidence>
<feature type="domain" description="PNPLA" evidence="8">
    <location>
        <begin position="26"/>
        <end position="231"/>
    </location>
</feature>
<comment type="similarity">
    <text evidence="1 6">Belongs to the patatin family.</text>
</comment>
<sequence length="434" mass="48639">MGTNSSNAELPRRLPPPKMGERITVLSIDGGGIRGLIPSVIIASLEKKLRELDGPNARIADYFDLIAGTSTGALIATMLAIPEKGKKRPIAAEEIKKFYVDNGPKIFPPINGAWKMLRALWGPVYDGNFLRRKIKSMTGDLTFADTLTTILMPAFDVRRLNPITFSSYKVPPGGKEKKENKLRDVCIGTSAAPTFFQPHPFNAHYHDGMFRCGFHLIDGGVGANNPTMSAIMRVAREILCRNEDFPISERPVVDFTKYIIISLGTGSVRKVKRGRYTAEKCAKWGAFEWLLRIEWPWIGKELQTPLIDMYSHASDFLVDQNVAFLLQGHGCQEKYLRIQAMLDPWVKEAILSMDNATKENMDNLIGIGEDLLTKRVARVRKETGSYEPAPGERKTNEDELKHFAEILSDERKLRLKKQKEQAPQPPPGSVRTCS</sequence>
<dbReference type="GO" id="GO:0006952">
    <property type="term" value="P:defense response"/>
    <property type="evidence" value="ECO:0007669"/>
    <property type="project" value="UniProtKB-KW"/>
</dbReference>
<feature type="active site" description="Nucleophile" evidence="5">
    <location>
        <position position="70"/>
    </location>
</feature>
<dbReference type="AlphaFoldDB" id="A0A2T7CPJ8"/>
<dbReference type="Gene3D" id="3.40.1090.10">
    <property type="entry name" value="Cytosolic phospholipase A2 catalytic domain"/>
    <property type="match status" value="1"/>
</dbReference>
<dbReference type="PANTHER" id="PTHR32176:SF111">
    <property type="entry name" value="PATATIN"/>
    <property type="match status" value="1"/>
</dbReference>
<evidence type="ECO:0000313" key="9">
    <source>
        <dbReference type="EMBL" id="PUZ45269.1"/>
    </source>
</evidence>
<dbReference type="OrthoDB" id="1658288at2759"/>
<evidence type="ECO:0000256" key="3">
    <source>
        <dbReference type="ARBA" id="ARBA00023098"/>
    </source>
</evidence>
<dbReference type="EC" id="3.1.1.-" evidence="6"/>